<reference evidence="7 8" key="1">
    <citation type="submission" date="2019-08" db="EMBL/GenBank/DDBJ databases">
        <title>Bioinformatics analysis of the strain L3 and L5.</title>
        <authorList>
            <person name="Li X."/>
        </authorList>
    </citation>
    <scope>NUCLEOTIDE SEQUENCE [LARGE SCALE GENOMIC DNA]</scope>
    <source>
        <strain evidence="7 8">L5</strain>
    </source>
</reference>
<dbReference type="Proteomes" id="UP000486760">
    <property type="component" value="Unassembled WGS sequence"/>
</dbReference>
<dbReference type="GO" id="GO:0016614">
    <property type="term" value="F:oxidoreductase activity, acting on CH-OH group of donors"/>
    <property type="evidence" value="ECO:0007669"/>
    <property type="project" value="InterPro"/>
</dbReference>
<evidence type="ECO:0000256" key="2">
    <source>
        <dbReference type="ARBA" id="ARBA00008156"/>
    </source>
</evidence>
<dbReference type="SUPFAM" id="SSF50998">
    <property type="entry name" value="Quinoprotein alcohol dehydrogenase-like"/>
    <property type="match status" value="1"/>
</dbReference>
<dbReference type="AlphaFoldDB" id="A0A7V7FXY4"/>
<dbReference type="InterPro" id="IPR017511">
    <property type="entry name" value="PQQ_mDH"/>
</dbReference>
<sequence>MNRHDAVALIAALLLTSAMGQVLAQDEPPAEEEGGQPQGITETQDDESEQTTDSEAASDDTDGADTGDATLTPTGPGGRVETGPAGQPPSGSDPPEPPRTGPDAWMESSDSWATFNGDLRAQKYSPADQITPENVGELEQAWEYHTGDVADGSDDIPMSVWSATPLFVNDTLYLGTPFYRIIALDPGSGEEKWTFDPEAPLEALTQPNMKGRGVAYWEADEPQAGEACQKRVYIGTMDAKLYGVDADTGEPCADFGDNGMVDVDQWNTVNDKWPLSLFQPPTVYNDTLFLGWAGKDWADAVAPPGTVFALDARTGERKWTFYALPEEVFDRTGTANVWASMSLDPETGLLYIPISSPSPNYYGGERTEELPLATSVTALNTETGEVVWSRQLVHHDIWDYDTVAPPTLVDIRKDGETIPALVQPSKQGFLYVLNRETGEPVYPIEEREVPASDAEGEQASPTQPFVDIPEPVIPDEWPGISKIADIVGLGECSRKAEGLRYEGRFTPPSVEGTLTYPPTTGGSQWGGGAVDPEKGVFVINSNSVVQIYRLIPRDDYQQLEQSGETGGYYAQGDTAYGFQLETFLNWAGMPCWKPPYGTLAAYDLSTGERLWNEPFGQVQKHGFYMPESWGSVTIGAPVITRSGLIFIGASMDSRVRAIDLESGEVLWKHLVEAPAVSMPAVYTYEGKQYVTFAVGGNSILLPKVSDQVVAFALPD</sequence>
<comment type="caution">
    <text evidence="7">The sequence shown here is derived from an EMBL/GenBank/DDBJ whole genome shotgun (WGS) entry which is preliminary data.</text>
</comment>
<dbReference type="InterPro" id="IPR018391">
    <property type="entry name" value="PQQ_b-propeller_rpt"/>
</dbReference>
<evidence type="ECO:0000256" key="5">
    <source>
        <dbReference type="SAM" id="SignalP"/>
    </source>
</evidence>
<dbReference type="InterPro" id="IPR011047">
    <property type="entry name" value="Quinoprotein_ADH-like_sf"/>
</dbReference>
<dbReference type="InterPro" id="IPR002372">
    <property type="entry name" value="PQQ_rpt_dom"/>
</dbReference>
<organism evidence="7 8">
    <name type="scientific">Billgrantia pellis</name>
    <dbReference type="NCBI Taxonomy" id="2606936"/>
    <lineage>
        <taxon>Bacteria</taxon>
        <taxon>Pseudomonadati</taxon>
        <taxon>Pseudomonadota</taxon>
        <taxon>Gammaproteobacteria</taxon>
        <taxon>Oceanospirillales</taxon>
        <taxon>Halomonadaceae</taxon>
        <taxon>Billgrantia</taxon>
    </lineage>
</organism>
<feature type="compositionally biased region" description="Acidic residues" evidence="4">
    <location>
        <begin position="43"/>
        <end position="65"/>
    </location>
</feature>
<evidence type="ECO:0000259" key="6">
    <source>
        <dbReference type="Pfam" id="PF01011"/>
    </source>
</evidence>
<dbReference type="EMBL" id="VTPY01000006">
    <property type="protein sequence ID" value="KAA0010863.1"/>
    <property type="molecule type" value="Genomic_DNA"/>
</dbReference>
<proteinExistence type="inferred from homology"/>
<dbReference type="SMART" id="SM00564">
    <property type="entry name" value="PQQ"/>
    <property type="match status" value="5"/>
</dbReference>
<feature type="compositionally biased region" description="Pro residues" evidence="4">
    <location>
        <begin position="91"/>
        <end position="100"/>
    </location>
</feature>
<dbReference type="GO" id="GO:0048038">
    <property type="term" value="F:quinone binding"/>
    <property type="evidence" value="ECO:0007669"/>
    <property type="project" value="InterPro"/>
</dbReference>
<accession>A0A7V7FXY4</accession>
<name>A0A7V7FXY4_9GAMM</name>
<evidence type="ECO:0000313" key="8">
    <source>
        <dbReference type="Proteomes" id="UP000486760"/>
    </source>
</evidence>
<keyword evidence="8" id="KW-1185">Reference proteome</keyword>
<protein>
    <submittedName>
        <fullName evidence="7">Pyrroloquinoline quinone-dependent dehydrogenase</fullName>
    </submittedName>
</protein>
<keyword evidence="5" id="KW-0732">Signal</keyword>
<dbReference type="CDD" id="cd10280">
    <property type="entry name" value="PQQ_mGDH"/>
    <property type="match status" value="1"/>
</dbReference>
<dbReference type="GO" id="GO:0016020">
    <property type="term" value="C:membrane"/>
    <property type="evidence" value="ECO:0007669"/>
    <property type="project" value="InterPro"/>
</dbReference>
<evidence type="ECO:0000256" key="4">
    <source>
        <dbReference type="SAM" id="MobiDB-lite"/>
    </source>
</evidence>
<comment type="similarity">
    <text evidence="2">Belongs to the bacterial PQQ dehydrogenase family.</text>
</comment>
<feature type="region of interest" description="Disordered" evidence="4">
    <location>
        <begin position="22"/>
        <end position="110"/>
    </location>
</feature>
<feature type="chain" id="PRO_5031363908" evidence="5">
    <location>
        <begin position="25"/>
        <end position="715"/>
    </location>
</feature>
<comment type="cofactor">
    <cofactor evidence="1">
        <name>pyrroloquinoline quinone</name>
        <dbReference type="ChEBI" id="CHEBI:58442"/>
    </cofactor>
</comment>
<evidence type="ECO:0000313" key="7">
    <source>
        <dbReference type="EMBL" id="KAA0010863.1"/>
    </source>
</evidence>
<feature type="region of interest" description="Disordered" evidence="4">
    <location>
        <begin position="450"/>
        <end position="470"/>
    </location>
</feature>
<keyword evidence="3" id="KW-0560">Oxidoreductase</keyword>
<evidence type="ECO:0000256" key="3">
    <source>
        <dbReference type="ARBA" id="ARBA00023002"/>
    </source>
</evidence>
<gene>
    <name evidence="7" type="ORF">F0A17_16795</name>
</gene>
<dbReference type="PANTHER" id="PTHR32303">
    <property type="entry name" value="QUINOPROTEIN ALCOHOL DEHYDROGENASE (CYTOCHROME C)"/>
    <property type="match status" value="1"/>
</dbReference>
<feature type="signal peptide" evidence="5">
    <location>
        <begin position="1"/>
        <end position="24"/>
    </location>
</feature>
<dbReference type="RefSeq" id="WP_149329500.1">
    <property type="nucleotide sequence ID" value="NZ_VTPY01000006.1"/>
</dbReference>
<dbReference type="Pfam" id="PF01011">
    <property type="entry name" value="PQQ"/>
    <property type="match status" value="1"/>
</dbReference>
<feature type="domain" description="Pyrrolo-quinoline quinone repeat" evidence="6">
    <location>
        <begin position="112"/>
        <end position="690"/>
    </location>
</feature>
<dbReference type="PANTHER" id="PTHR32303:SF4">
    <property type="entry name" value="QUINOPROTEIN GLUCOSE DEHYDROGENASE"/>
    <property type="match status" value="1"/>
</dbReference>
<evidence type="ECO:0000256" key="1">
    <source>
        <dbReference type="ARBA" id="ARBA00001931"/>
    </source>
</evidence>
<dbReference type="Gene3D" id="2.140.10.10">
    <property type="entry name" value="Quinoprotein alcohol dehydrogenase-like superfamily"/>
    <property type="match status" value="2"/>
</dbReference>